<protein>
    <recommendedName>
        <fullName evidence="2">Putative restriction endonuclease domain-containing protein</fullName>
    </recommendedName>
</protein>
<proteinExistence type="predicted"/>
<organism evidence="3 4">
    <name type="scientific">Streptomyces kaniharaensis</name>
    <dbReference type="NCBI Taxonomy" id="212423"/>
    <lineage>
        <taxon>Bacteria</taxon>
        <taxon>Bacillati</taxon>
        <taxon>Actinomycetota</taxon>
        <taxon>Actinomycetes</taxon>
        <taxon>Kitasatosporales</taxon>
        <taxon>Streptomycetaceae</taxon>
        <taxon>Streptomyces</taxon>
    </lineage>
</organism>
<dbReference type="Gene3D" id="3.90.1570.10">
    <property type="entry name" value="tt1808, chain A"/>
    <property type="match status" value="1"/>
</dbReference>
<comment type="caution">
    <text evidence="3">The sequence shown here is derived from an EMBL/GenBank/DDBJ whole genome shotgun (WGS) entry which is preliminary data.</text>
</comment>
<dbReference type="OrthoDB" id="3873592at2"/>
<sequence>MSELPHDERRWEIVLSAAVQIGDQLAGHGRVLSDVLIDFPAAPGGLAPDLAVIAPGAERNARGRYAGPDVEAVLEVAAPGGGHGTTAPVYADCGMPLFVVVDPVAGACTVHTAPAPGGVYREAERVPFGNDLFLPLGGRTAVVRTDEFPYGPPTPAAGPDAGRGIVDG</sequence>
<dbReference type="RefSeq" id="WP_153460340.1">
    <property type="nucleotide sequence ID" value="NZ_WBOF01000001.1"/>
</dbReference>
<evidence type="ECO:0000313" key="3">
    <source>
        <dbReference type="EMBL" id="MQS11795.1"/>
    </source>
</evidence>
<gene>
    <name evidence="3" type="ORF">F7Q99_05700</name>
</gene>
<evidence type="ECO:0000256" key="1">
    <source>
        <dbReference type="SAM" id="MobiDB-lite"/>
    </source>
</evidence>
<dbReference type="Pfam" id="PF05685">
    <property type="entry name" value="Uma2"/>
    <property type="match status" value="1"/>
</dbReference>
<feature type="domain" description="Putative restriction endonuclease" evidence="2">
    <location>
        <begin position="18"/>
        <end position="134"/>
    </location>
</feature>
<accession>A0A6N7KLZ9</accession>
<dbReference type="InterPro" id="IPR012296">
    <property type="entry name" value="Nuclease_put_TT1808"/>
</dbReference>
<feature type="region of interest" description="Disordered" evidence="1">
    <location>
        <begin position="149"/>
        <end position="168"/>
    </location>
</feature>
<dbReference type="Proteomes" id="UP000450000">
    <property type="component" value="Unassembled WGS sequence"/>
</dbReference>
<dbReference type="AlphaFoldDB" id="A0A6N7KLZ9"/>
<evidence type="ECO:0000259" key="2">
    <source>
        <dbReference type="Pfam" id="PF05685"/>
    </source>
</evidence>
<reference evidence="3 4" key="1">
    <citation type="submission" date="2019-09" db="EMBL/GenBank/DDBJ databases">
        <title>Genome Sequences of Streptomyces kaniharaensis ATCC 21070.</title>
        <authorList>
            <person name="Zhu W."/>
            <person name="De Crecy-Lagard V."/>
            <person name="Richards N.G."/>
        </authorList>
    </citation>
    <scope>NUCLEOTIDE SEQUENCE [LARGE SCALE GENOMIC DNA]</scope>
    <source>
        <strain evidence="3 4">SF-557</strain>
    </source>
</reference>
<dbReference type="InterPro" id="IPR008538">
    <property type="entry name" value="Uma2"/>
</dbReference>
<keyword evidence="4" id="KW-1185">Reference proteome</keyword>
<dbReference type="EMBL" id="WBOF01000001">
    <property type="protein sequence ID" value="MQS11795.1"/>
    <property type="molecule type" value="Genomic_DNA"/>
</dbReference>
<name>A0A6N7KLZ9_9ACTN</name>
<evidence type="ECO:0000313" key="4">
    <source>
        <dbReference type="Proteomes" id="UP000450000"/>
    </source>
</evidence>